<organism evidence="3 4">
    <name type="scientific">Psophocarpus tetragonolobus</name>
    <name type="common">Winged bean</name>
    <name type="synonym">Dolichos tetragonolobus</name>
    <dbReference type="NCBI Taxonomy" id="3891"/>
    <lineage>
        <taxon>Eukaryota</taxon>
        <taxon>Viridiplantae</taxon>
        <taxon>Streptophyta</taxon>
        <taxon>Embryophyta</taxon>
        <taxon>Tracheophyta</taxon>
        <taxon>Spermatophyta</taxon>
        <taxon>Magnoliopsida</taxon>
        <taxon>eudicotyledons</taxon>
        <taxon>Gunneridae</taxon>
        <taxon>Pentapetalae</taxon>
        <taxon>rosids</taxon>
        <taxon>fabids</taxon>
        <taxon>Fabales</taxon>
        <taxon>Fabaceae</taxon>
        <taxon>Papilionoideae</taxon>
        <taxon>50 kb inversion clade</taxon>
        <taxon>NPAAA clade</taxon>
        <taxon>indigoferoid/millettioid clade</taxon>
        <taxon>Phaseoleae</taxon>
        <taxon>Psophocarpus</taxon>
    </lineage>
</organism>
<dbReference type="PANTHER" id="PTHR46929">
    <property type="entry name" value="EXPRESSED PROTEIN"/>
    <property type="match status" value="1"/>
</dbReference>
<accession>A0AAN9XU05</accession>
<feature type="domain" description="Myb/SANT-like" evidence="2">
    <location>
        <begin position="29"/>
        <end position="124"/>
    </location>
</feature>
<reference evidence="3 4" key="1">
    <citation type="submission" date="2024-01" db="EMBL/GenBank/DDBJ databases">
        <title>The genomes of 5 underutilized Papilionoideae crops provide insights into root nodulation and disease resistanc.</title>
        <authorList>
            <person name="Jiang F."/>
        </authorList>
    </citation>
    <scope>NUCLEOTIDE SEQUENCE [LARGE SCALE GENOMIC DNA]</scope>
    <source>
        <strain evidence="3">DUOXIRENSHENG_FW03</strain>
        <tissue evidence="3">Leaves</tissue>
    </source>
</reference>
<proteinExistence type="predicted"/>
<evidence type="ECO:0000256" key="1">
    <source>
        <dbReference type="SAM" id="MobiDB-lite"/>
    </source>
</evidence>
<feature type="domain" description="Myb/SANT-like" evidence="2">
    <location>
        <begin position="356"/>
        <end position="450"/>
    </location>
</feature>
<protein>
    <recommendedName>
        <fullName evidence="2">Myb/SANT-like domain-containing protein</fullName>
    </recommendedName>
</protein>
<evidence type="ECO:0000313" key="4">
    <source>
        <dbReference type="Proteomes" id="UP001386955"/>
    </source>
</evidence>
<feature type="region of interest" description="Disordered" evidence="1">
    <location>
        <begin position="319"/>
        <end position="354"/>
    </location>
</feature>
<evidence type="ECO:0000259" key="2">
    <source>
        <dbReference type="Pfam" id="PF12776"/>
    </source>
</evidence>
<feature type="compositionally biased region" description="Basic and acidic residues" evidence="1">
    <location>
        <begin position="326"/>
        <end position="343"/>
    </location>
</feature>
<comment type="caution">
    <text evidence="3">The sequence shown here is derived from an EMBL/GenBank/DDBJ whole genome shotgun (WGS) entry which is preliminary data.</text>
</comment>
<feature type="domain" description="Myb/SANT-like" evidence="2">
    <location>
        <begin position="521"/>
        <end position="615"/>
    </location>
</feature>
<dbReference type="InterPro" id="IPR024752">
    <property type="entry name" value="Myb/SANT-like_dom"/>
</dbReference>
<dbReference type="EMBL" id="JAYMYS010000001">
    <property type="protein sequence ID" value="KAK7410205.1"/>
    <property type="molecule type" value="Genomic_DNA"/>
</dbReference>
<dbReference type="Pfam" id="PF12776">
    <property type="entry name" value="Myb_DNA-bind_3"/>
    <property type="match status" value="4"/>
</dbReference>
<name>A0AAN9XU05_PSOTE</name>
<keyword evidence="4" id="KW-1185">Reference proteome</keyword>
<evidence type="ECO:0000313" key="3">
    <source>
        <dbReference type="EMBL" id="KAK7410205.1"/>
    </source>
</evidence>
<dbReference type="AlphaFoldDB" id="A0AAN9XU05"/>
<dbReference type="PANTHER" id="PTHR46929:SF28">
    <property type="entry name" value="MYB_SANT-LIKE DNA-BINDING DOMAIN PROTEIN"/>
    <property type="match status" value="1"/>
</dbReference>
<sequence length="889" mass="102376">MHVMFCKEQAMSGQSQSGPNNGTERSRMHWTPLMERYFIDLMLEHLQRGNRIGHTFNKQAWTDMLTSFNANFASQYDKDVLKTRYTNLWKQFNDVKNLLSHFGFSWDASRQMVVADGDSVWDAYLKSHPDARCYRTKSVLNFDHLCVIYGHTVADGRYSLSSHDVSLDDQVQGLHMGDGMGSTAVPSSERSRTDWTASMDQFFIELLLDQLGKGNQVDNGFNKNAWTDILAIFNAKFGCQHSRRALKNRFKKLLKYYSDITNFIKQGFSWDEQQQMLLADDDVWNAYVKAHPHARAYRSKTLPNYRDLKLIFRNVSENEINNPQQEKNHEDVISETKTGEAKGSRNPSGTDRTRTYWTPPMDRCLIDLLLEQVKHGNRLGQTFIAQAWNEMITSFNQRFQSQYDKDVLKNRYKHLRKQFNDVDHLLQQGGFSWDDTREMIHAEDHIWDAHTKAHPDARSLRVKTLPDYWKLCVIFGVESSDTRYVHLAHNADLSSELPMLITGEQKNDIFSRVYNAGSTIEWTESMERCFVDLMIEQVNSGNKIESLFNEEAWIHMVQAFSTRWGLQYDKQVLMNKYFCLMKKHDDISNILSHSEFAWNETLQTLIAEDDVWDAYIKDHPDAISYKNKCLYLFNDLCKIFRNKLMEVSDVKVSDLELDLMEVNDDFTIELDMDETSETLVNICNVDISDQDSGRAREIDTDGSFENLIVSGGNEIDIVAAGTSGNLDETSNNAILNQNTERSREMDVTSGNLDATDDVQILSRDKQNPNQMTTNGTCGNLVMSGNTKMTNHVRKRPSVVSRDSKPPSKKLQMKEALSEMASAVKALMDKEENNNTSFDDALSALRAIPDIDDELVMDACDLLEDDRKAKIFLALDISLRKKWLLRKLRQ</sequence>
<gene>
    <name evidence="3" type="ORF">VNO78_00807</name>
</gene>
<dbReference type="Proteomes" id="UP001386955">
    <property type="component" value="Unassembled WGS sequence"/>
</dbReference>
<feature type="domain" description="Myb/SANT-like" evidence="2">
    <location>
        <begin position="195"/>
        <end position="287"/>
    </location>
</feature>